<evidence type="ECO:0000256" key="2">
    <source>
        <dbReference type="PIRSR" id="PIRSR605511-1"/>
    </source>
</evidence>
<feature type="binding site" evidence="3">
    <location>
        <position position="22"/>
    </location>
    <ligand>
        <name>a divalent metal cation</name>
        <dbReference type="ChEBI" id="CHEBI:60240"/>
    </ligand>
</feature>
<dbReference type="PANTHER" id="PTHR47572:SF4">
    <property type="entry name" value="LACTONASE DRP35"/>
    <property type="match status" value="1"/>
</dbReference>
<comment type="cofactor">
    <cofactor evidence="3">
        <name>Zn(2+)</name>
        <dbReference type="ChEBI" id="CHEBI:29105"/>
    </cofactor>
    <text evidence="3">Binds 1 divalent metal cation per subunit.</text>
</comment>
<keyword evidence="1" id="KW-0378">Hydrolase</keyword>
<dbReference type="KEGG" id="vih:AB0763_12180"/>
<dbReference type="PRINTS" id="PR01790">
    <property type="entry name" value="SMP30FAMILY"/>
</dbReference>
<keyword evidence="3" id="KW-0479">Metal-binding</keyword>
<dbReference type="SUPFAM" id="SSF63829">
    <property type="entry name" value="Calcium-dependent phosphotriesterase"/>
    <property type="match status" value="1"/>
</dbReference>
<evidence type="ECO:0000313" key="5">
    <source>
        <dbReference type="EMBL" id="XDK24910.1"/>
    </source>
</evidence>
<organism evidence="5">
    <name type="scientific">Vibrio sp. HB236076</name>
    <dbReference type="NCBI Taxonomy" id="3232307"/>
    <lineage>
        <taxon>Bacteria</taxon>
        <taxon>Pseudomonadati</taxon>
        <taxon>Pseudomonadota</taxon>
        <taxon>Gammaproteobacteria</taxon>
        <taxon>Vibrionales</taxon>
        <taxon>Vibrionaceae</taxon>
        <taxon>Vibrio</taxon>
    </lineage>
</organism>
<protein>
    <submittedName>
        <fullName evidence="5">SMP-30/gluconolactonase/LRE family protein</fullName>
    </submittedName>
</protein>
<evidence type="ECO:0000259" key="4">
    <source>
        <dbReference type="Pfam" id="PF08450"/>
    </source>
</evidence>
<feature type="domain" description="SMP-30/Gluconolactonase/LRE-like region" evidence="4">
    <location>
        <begin position="20"/>
        <end position="279"/>
    </location>
</feature>
<keyword evidence="3" id="KW-0862">Zinc</keyword>
<name>A0AB39HE19_9VIBR</name>
<dbReference type="InterPro" id="IPR011042">
    <property type="entry name" value="6-blade_b-propeller_TolB-like"/>
</dbReference>
<proteinExistence type="predicted"/>
<dbReference type="InterPro" id="IPR013658">
    <property type="entry name" value="SGL"/>
</dbReference>
<dbReference type="AlphaFoldDB" id="A0AB39HE19"/>
<dbReference type="GO" id="GO:0046872">
    <property type="term" value="F:metal ion binding"/>
    <property type="evidence" value="ECO:0007669"/>
    <property type="project" value="UniProtKB-KW"/>
</dbReference>
<dbReference type="EMBL" id="CP162601">
    <property type="protein sequence ID" value="XDK24910.1"/>
    <property type="molecule type" value="Genomic_DNA"/>
</dbReference>
<feature type="active site" description="Proton donor/acceptor" evidence="2">
    <location>
        <position position="224"/>
    </location>
</feature>
<reference evidence="5" key="1">
    <citation type="submission" date="2024-07" db="EMBL/GenBank/DDBJ databases">
        <title>Genome Analysis of a Potential Novel Vibrio Species Secreting pH- and Thermo-stable Alginate Lyase and its Application in Producing Alginate Oligosaccharides.</title>
        <authorList>
            <person name="Huang H."/>
            <person name="Bao K."/>
        </authorList>
    </citation>
    <scope>NUCLEOTIDE SEQUENCE</scope>
    <source>
        <strain evidence="5">HB236076</strain>
    </source>
</reference>
<dbReference type="Pfam" id="PF08450">
    <property type="entry name" value="SGL"/>
    <property type="match status" value="1"/>
</dbReference>
<evidence type="ECO:0000256" key="3">
    <source>
        <dbReference type="PIRSR" id="PIRSR605511-2"/>
    </source>
</evidence>
<dbReference type="Gene3D" id="2.120.10.30">
    <property type="entry name" value="TolB, C-terminal domain"/>
    <property type="match status" value="1"/>
</dbReference>
<dbReference type="RefSeq" id="WP_306102041.1">
    <property type="nucleotide sequence ID" value="NZ_CP162601.1"/>
</dbReference>
<dbReference type="PANTHER" id="PTHR47572">
    <property type="entry name" value="LIPOPROTEIN-RELATED"/>
    <property type="match status" value="1"/>
</dbReference>
<gene>
    <name evidence="5" type="ORF">AB0763_12180</name>
</gene>
<evidence type="ECO:0000256" key="1">
    <source>
        <dbReference type="ARBA" id="ARBA00022801"/>
    </source>
</evidence>
<feature type="binding site" evidence="3">
    <location>
        <position position="135"/>
    </location>
    <ligand>
        <name>substrate</name>
    </ligand>
</feature>
<feature type="binding site" evidence="3">
    <location>
        <position position="224"/>
    </location>
    <ligand>
        <name>a divalent metal cation</name>
        <dbReference type="ChEBI" id="CHEBI:60240"/>
    </ligand>
</feature>
<dbReference type="InterPro" id="IPR005511">
    <property type="entry name" value="SMP-30"/>
</dbReference>
<dbReference type="InterPro" id="IPR051262">
    <property type="entry name" value="SMP-30/CGR1_Lactonase"/>
</dbReference>
<dbReference type="GO" id="GO:0016787">
    <property type="term" value="F:hydrolase activity"/>
    <property type="evidence" value="ECO:0007669"/>
    <property type="project" value="UniProtKB-KW"/>
</dbReference>
<feature type="binding site" evidence="3">
    <location>
        <position position="111"/>
    </location>
    <ligand>
        <name>substrate</name>
    </ligand>
</feature>
<feature type="binding site" evidence="3">
    <location>
        <position position="170"/>
    </location>
    <ligand>
        <name>a divalent metal cation</name>
        <dbReference type="ChEBI" id="CHEBI:60240"/>
    </ligand>
</feature>
<accession>A0AB39HE19</accession>
<sequence length="301" mass="33685">MSFARALQSDLIKISGGHSWCEGAAWLAHSQQLVFSDVKKSCLYRYDTHSQETVLITAQSNYSNGNVALQNGDLVSCEHGRRCLSLRRASQLDQAAVLVEKFEGKRLNSPNDVVERHSDGTLWFTDPPYGIINDEEGYKSESQIIGCWVYCFDPKTGQLHLATTDVQRPNGLAFSPDESTLYVADMSIVEFPECGRKEVRAYRVNHYQLEQGKTLFTVDKGIPDGMTVDRHGQLYCSSSEGILIYSPEQQRLIGKIPVPEVVSNCTFDHTQTRLFITASTSVYAIDVDIDYIAQLSLQPQT</sequence>